<keyword evidence="2" id="KW-0604">Photosystem II</keyword>
<sequence>MDRFMKEDQLVVKEINSLPQGKTLSEEKQSQILQALRLEHEKMEKLNRKKSIFRWIGSSVLIAAAASLFLVLALQQNDVKDLGEIKQHHPVKQVPSPAETFNDLYQDHPDFQPVFMDFEGGLWAVGEKDVYHLSNRKWTRVTPSGFSYNMNAPETGSAIFLSKERAVIAVQDPDNFKVKLYSTQDGGKTWSATSFGEMMTSVKMTSINENEIWLLGIGDAGMGSSAQIVYRSSDGGKTWDKVNEERTSGSKLDITFVDEKSGFMAIQSNYPGAQYFHTEDSGATWERKGLPIYPGIEPELQQPLANPTFFSNGNGVFPVRGDQSFLLYETKDNGQTWSADKPVLKTDYYINKVYFYDQRNGWLFTENSIYHTVNGGESWENYSDIPKFPFIHEIHFDSPENGQIISIEDGHSTLFTTDDGGKSWTETSFQ</sequence>
<feature type="transmembrane region" description="Helical" evidence="3">
    <location>
        <begin position="52"/>
        <end position="74"/>
    </location>
</feature>
<dbReference type="PANTHER" id="PTHR47199:SF2">
    <property type="entry name" value="PHOTOSYSTEM II STABILITY_ASSEMBLY FACTOR HCF136, CHLOROPLASTIC"/>
    <property type="match status" value="1"/>
</dbReference>
<name>A0A370GPP5_9BACI</name>
<evidence type="ECO:0000256" key="1">
    <source>
        <dbReference type="ARBA" id="ARBA00022531"/>
    </source>
</evidence>
<dbReference type="InterPro" id="IPR015943">
    <property type="entry name" value="WD40/YVTN_repeat-like_dom_sf"/>
</dbReference>
<comment type="caution">
    <text evidence="5">The sequence shown here is derived from an EMBL/GenBank/DDBJ whole genome shotgun (WGS) entry which is preliminary data.</text>
</comment>
<dbReference type="InterPro" id="IPR028203">
    <property type="entry name" value="PSII_CF48-like_dom"/>
</dbReference>
<gene>
    <name evidence="5" type="ORF">DFR59_102289</name>
</gene>
<dbReference type="Proteomes" id="UP000255326">
    <property type="component" value="Unassembled WGS sequence"/>
</dbReference>
<dbReference type="GO" id="GO:0009523">
    <property type="term" value="C:photosystem II"/>
    <property type="evidence" value="ECO:0007669"/>
    <property type="project" value="UniProtKB-KW"/>
</dbReference>
<dbReference type="PANTHER" id="PTHR47199">
    <property type="entry name" value="PHOTOSYSTEM II STABILITY/ASSEMBLY FACTOR HCF136, CHLOROPLASTIC"/>
    <property type="match status" value="1"/>
</dbReference>
<evidence type="ECO:0000256" key="2">
    <source>
        <dbReference type="ARBA" id="ARBA00023276"/>
    </source>
</evidence>
<keyword evidence="1" id="KW-0602">Photosynthesis</keyword>
<dbReference type="RefSeq" id="WP_114744488.1">
    <property type="nucleotide sequence ID" value="NZ_QQAY01000002.1"/>
</dbReference>
<keyword evidence="6" id="KW-1185">Reference proteome</keyword>
<dbReference type="AlphaFoldDB" id="A0A370GPP5"/>
<keyword evidence="3" id="KW-0812">Transmembrane</keyword>
<accession>A0A370GPP5</accession>
<evidence type="ECO:0000313" key="5">
    <source>
        <dbReference type="EMBL" id="RDI45657.1"/>
    </source>
</evidence>
<protein>
    <submittedName>
        <fullName evidence="5">Photosystem II stability/assembly factor-like uncharacterized protein</fullName>
    </submittedName>
</protein>
<feature type="domain" description="Photosynthesis system II assembly factor Ycf48/Hcf136-like" evidence="4">
    <location>
        <begin position="179"/>
        <end position="286"/>
    </location>
</feature>
<organism evidence="5 6">
    <name type="scientific">Falsibacillus pallidus</name>
    <dbReference type="NCBI Taxonomy" id="493781"/>
    <lineage>
        <taxon>Bacteria</taxon>
        <taxon>Bacillati</taxon>
        <taxon>Bacillota</taxon>
        <taxon>Bacilli</taxon>
        <taxon>Bacillales</taxon>
        <taxon>Bacillaceae</taxon>
        <taxon>Falsibacillus</taxon>
    </lineage>
</organism>
<dbReference type="Pfam" id="PF14870">
    <property type="entry name" value="PSII_BNR"/>
    <property type="match status" value="1"/>
</dbReference>
<proteinExistence type="predicted"/>
<dbReference type="Gene3D" id="2.130.10.10">
    <property type="entry name" value="YVTN repeat-like/Quinoprotein amine dehydrogenase"/>
    <property type="match status" value="2"/>
</dbReference>
<evidence type="ECO:0000313" key="6">
    <source>
        <dbReference type="Proteomes" id="UP000255326"/>
    </source>
</evidence>
<dbReference type="InterPro" id="IPR036278">
    <property type="entry name" value="Sialidase_sf"/>
</dbReference>
<dbReference type="GO" id="GO:0015979">
    <property type="term" value="P:photosynthesis"/>
    <property type="evidence" value="ECO:0007669"/>
    <property type="project" value="UniProtKB-KW"/>
</dbReference>
<evidence type="ECO:0000256" key="3">
    <source>
        <dbReference type="SAM" id="Phobius"/>
    </source>
</evidence>
<dbReference type="CDD" id="cd15482">
    <property type="entry name" value="Sialidase_non-viral"/>
    <property type="match status" value="1"/>
</dbReference>
<keyword evidence="3" id="KW-1133">Transmembrane helix</keyword>
<evidence type="ECO:0000259" key="4">
    <source>
        <dbReference type="Pfam" id="PF14870"/>
    </source>
</evidence>
<dbReference type="OrthoDB" id="47917at2"/>
<dbReference type="EMBL" id="QQAY01000002">
    <property type="protein sequence ID" value="RDI45657.1"/>
    <property type="molecule type" value="Genomic_DNA"/>
</dbReference>
<keyword evidence="3" id="KW-0472">Membrane</keyword>
<reference evidence="5 6" key="1">
    <citation type="submission" date="2018-07" db="EMBL/GenBank/DDBJ databases">
        <title>Genomic Encyclopedia of Type Strains, Phase IV (KMG-IV): sequencing the most valuable type-strain genomes for metagenomic binning, comparative biology and taxonomic classification.</title>
        <authorList>
            <person name="Goeker M."/>
        </authorList>
    </citation>
    <scope>NUCLEOTIDE SEQUENCE [LARGE SCALE GENOMIC DNA]</scope>
    <source>
        <strain evidence="5 6">DSM 25281</strain>
    </source>
</reference>
<dbReference type="SUPFAM" id="SSF50939">
    <property type="entry name" value="Sialidases"/>
    <property type="match status" value="2"/>
</dbReference>